<protein>
    <recommendedName>
        <fullName evidence="5">Surface-anchored protein</fullName>
    </recommendedName>
</protein>
<proteinExistence type="predicted"/>
<feature type="signal peptide" evidence="1">
    <location>
        <begin position="1"/>
        <end position="23"/>
    </location>
</feature>
<reference evidence="3 4" key="1">
    <citation type="submission" date="2018-09" db="EMBL/GenBank/DDBJ databases">
        <title>Novel species of Cryobacterium.</title>
        <authorList>
            <person name="Liu Q."/>
            <person name="Xin Y.-H."/>
        </authorList>
    </citation>
    <scope>NUCLEOTIDE SEQUENCE [LARGE SCALE GENOMIC DNA]</scope>
    <source>
        <strain evidence="3 4">Hh39</strain>
    </source>
</reference>
<dbReference type="AlphaFoldDB" id="A0A3A5MR04"/>
<dbReference type="EMBL" id="QZVS01000073">
    <property type="protein sequence ID" value="RJT89433.1"/>
    <property type="molecule type" value="Genomic_DNA"/>
</dbReference>
<dbReference type="RefSeq" id="WP_119973565.1">
    <property type="nucleotide sequence ID" value="NZ_JBHSQA010000005.1"/>
</dbReference>
<evidence type="ECO:0000256" key="1">
    <source>
        <dbReference type="SAM" id="SignalP"/>
    </source>
</evidence>
<gene>
    <name evidence="3" type="ORF">D6T64_06985</name>
    <name evidence="2" type="ORF">D6T64_09950</name>
</gene>
<accession>A0A3A5MR04</accession>
<name>A0A3A5MR04_9MICO</name>
<sequence>MLGGAALAGAVALTLTAATGASAAANYSFSEGHVDVVHVGFDSTGAGAGLGLFVGNEGDPAYAEGVYAAADSQFEVTDTPALGGFVLPENPDVADANGVLFAGFSGSGDLIESGIFGYGDQISVTLEDWDFVPAAGESAGATFLVEQQSSSDIFFDGTGDVQDFTVNALDAPEAFHEHATWTFEKAGTYTFDFTAEGNGLAADLTPFTFVVG</sequence>
<evidence type="ECO:0000313" key="2">
    <source>
        <dbReference type="EMBL" id="RJT88671.1"/>
    </source>
</evidence>
<comment type="caution">
    <text evidence="3">The sequence shown here is derived from an EMBL/GenBank/DDBJ whole genome shotgun (WGS) entry which is preliminary data.</text>
</comment>
<evidence type="ECO:0008006" key="5">
    <source>
        <dbReference type="Google" id="ProtNLM"/>
    </source>
</evidence>
<evidence type="ECO:0000313" key="3">
    <source>
        <dbReference type="EMBL" id="RJT89433.1"/>
    </source>
</evidence>
<dbReference type="OrthoDB" id="4424311at2"/>
<dbReference type="EMBL" id="QZVS01000081">
    <property type="protein sequence ID" value="RJT88671.1"/>
    <property type="molecule type" value="Genomic_DNA"/>
</dbReference>
<dbReference type="Proteomes" id="UP000272015">
    <property type="component" value="Unassembled WGS sequence"/>
</dbReference>
<keyword evidence="4" id="KW-1185">Reference proteome</keyword>
<keyword evidence="1" id="KW-0732">Signal</keyword>
<feature type="chain" id="PRO_5044588258" description="Surface-anchored protein" evidence="1">
    <location>
        <begin position="24"/>
        <end position="212"/>
    </location>
</feature>
<organism evidence="3 4">
    <name type="scientific">Cryobacterium melibiosiphilum</name>
    <dbReference type="NCBI Taxonomy" id="995039"/>
    <lineage>
        <taxon>Bacteria</taxon>
        <taxon>Bacillati</taxon>
        <taxon>Actinomycetota</taxon>
        <taxon>Actinomycetes</taxon>
        <taxon>Micrococcales</taxon>
        <taxon>Microbacteriaceae</taxon>
        <taxon>Cryobacterium</taxon>
    </lineage>
</organism>
<evidence type="ECO:0000313" key="4">
    <source>
        <dbReference type="Proteomes" id="UP000272015"/>
    </source>
</evidence>